<dbReference type="GO" id="GO:0046872">
    <property type="term" value="F:metal ion binding"/>
    <property type="evidence" value="ECO:0007669"/>
    <property type="project" value="UniProtKB-KW"/>
</dbReference>
<dbReference type="Pfam" id="PF02163">
    <property type="entry name" value="Peptidase_M50"/>
    <property type="match status" value="1"/>
</dbReference>
<evidence type="ECO:0000313" key="15">
    <source>
        <dbReference type="EMBL" id="SFV69115.1"/>
    </source>
</evidence>
<evidence type="ECO:0000256" key="1">
    <source>
        <dbReference type="ARBA" id="ARBA00001947"/>
    </source>
</evidence>
<dbReference type="CDD" id="cd06158">
    <property type="entry name" value="S2P-M50_like_1"/>
    <property type="match status" value="1"/>
</dbReference>
<dbReference type="InterPro" id="IPR044537">
    <property type="entry name" value="Rip2-like"/>
</dbReference>
<evidence type="ECO:0000256" key="6">
    <source>
        <dbReference type="ARBA" id="ARBA00022692"/>
    </source>
</evidence>
<dbReference type="GO" id="GO:0006508">
    <property type="term" value="P:proteolysis"/>
    <property type="evidence" value="ECO:0007669"/>
    <property type="project" value="UniProtKB-KW"/>
</dbReference>
<dbReference type="GO" id="GO:0008237">
    <property type="term" value="F:metallopeptidase activity"/>
    <property type="evidence" value="ECO:0007669"/>
    <property type="project" value="UniProtKB-KW"/>
</dbReference>
<dbReference type="InterPro" id="IPR008915">
    <property type="entry name" value="Peptidase_M50"/>
</dbReference>
<feature type="domain" description="Peptidase M50" evidence="14">
    <location>
        <begin position="126"/>
        <end position="175"/>
    </location>
</feature>
<evidence type="ECO:0000256" key="10">
    <source>
        <dbReference type="ARBA" id="ARBA00022989"/>
    </source>
</evidence>
<accession>A0A1W1CTR1</accession>
<keyword evidence="12 13" id="KW-0472">Membrane</keyword>
<evidence type="ECO:0000256" key="3">
    <source>
        <dbReference type="ARBA" id="ARBA00007931"/>
    </source>
</evidence>
<dbReference type="GO" id="GO:0005886">
    <property type="term" value="C:plasma membrane"/>
    <property type="evidence" value="ECO:0007669"/>
    <property type="project" value="UniProtKB-SubCell"/>
</dbReference>
<keyword evidence="9" id="KW-0862">Zinc</keyword>
<feature type="transmembrane region" description="Helical" evidence="13">
    <location>
        <begin position="97"/>
        <end position="117"/>
    </location>
</feature>
<comment type="cofactor">
    <cofactor evidence="1">
        <name>Zn(2+)</name>
        <dbReference type="ChEBI" id="CHEBI:29105"/>
    </cofactor>
</comment>
<feature type="transmembrane region" description="Helical" evidence="13">
    <location>
        <begin position="124"/>
        <end position="144"/>
    </location>
</feature>
<keyword evidence="10 13" id="KW-1133">Transmembrane helix</keyword>
<feature type="transmembrane region" description="Helical" evidence="13">
    <location>
        <begin position="58"/>
        <end position="77"/>
    </location>
</feature>
<keyword evidence="6 13" id="KW-0812">Transmembrane</keyword>
<dbReference type="InterPro" id="IPR052348">
    <property type="entry name" value="Metallopeptidase_M50B"/>
</dbReference>
<keyword evidence="5 15" id="KW-0645">Protease</keyword>
<evidence type="ECO:0000256" key="12">
    <source>
        <dbReference type="ARBA" id="ARBA00023136"/>
    </source>
</evidence>
<evidence type="ECO:0000259" key="14">
    <source>
        <dbReference type="Pfam" id="PF02163"/>
    </source>
</evidence>
<feature type="transmembrane region" description="Helical" evidence="13">
    <location>
        <begin position="170"/>
        <end position="199"/>
    </location>
</feature>
<protein>
    <submittedName>
        <fullName evidence="15">FIG004556: membrane metalloprotease</fullName>
    </submittedName>
</protein>
<organism evidence="15">
    <name type="scientific">hydrothermal vent metagenome</name>
    <dbReference type="NCBI Taxonomy" id="652676"/>
    <lineage>
        <taxon>unclassified sequences</taxon>
        <taxon>metagenomes</taxon>
        <taxon>ecological metagenomes</taxon>
    </lineage>
</organism>
<reference evidence="15" key="1">
    <citation type="submission" date="2016-10" db="EMBL/GenBank/DDBJ databases">
        <authorList>
            <person name="de Groot N.N."/>
        </authorList>
    </citation>
    <scope>NUCLEOTIDE SEQUENCE</scope>
</reference>
<keyword evidence="4" id="KW-1003">Cell membrane</keyword>
<dbReference type="PANTHER" id="PTHR35864:SF1">
    <property type="entry name" value="ZINC METALLOPROTEASE YWHC-RELATED"/>
    <property type="match status" value="1"/>
</dbReference>
<evidence type="ECO:0000256" key="8">
    <source>
        <dbReference type="ARBA" id="ARBA00022801"/>
    </source>
</evidence>
<evidence type="ECO:0000256" key="13">
    <source>
        <dbReference type="SAM" id="Phobius"/>
    </source>
</evidence>
<evidence type="ECO:0000256" key="9">
    <source>
        <dbReference type="ARBA" id="ARBA00022833"/>
    </source>
</evidence>
<proteinExistence type="inferred from homology"/>
<evidence type="ECO:0000256" key="5">
    <source>
        <dbReference type="ARBA" id="ARBA00022670"/>
    </source>
</evidence>
<dbReference type="AlphaFoldDB" id="A0A1W1CTR1"/>
<dbReference type="EMBL" id="FPHJ01000065">
    <property type="protein sequence ID" value="SFV69115.1"/>
    <property type="molecule type" value="Genomic_DNA"/>
</dbReference>
<evidence type="ECO:0000256" key="7">
    <source>
        <dbReference type="ARBA" id="ARBA00022723"/>
    </source>
</evidence>
<evidence type="ECO:0000256" key="4">
    <source>
        <dbReference type="ARBA" id="ARBA00022475"/>
    </source>
</evidence>
<name>A0A1W1CTR1_9ZZZZ</name>
<keyword evidence="7" id="KW-0479">Metal-binding</keyword>
<keyword evidence="11 15" id="KW-0482">Metalloprotease</keyword>
<comment type="subcellular location">
    <subcellularLocation>
        <location evidence="2">Cell membrane</location>
        <topology evidence="2">Multi-pass membrane protein</topology>
    </subcellularLocation>
</comment>
<feature type="transmembrane region" description="Helical" evidence="13">
    <location>
        <begin position="12"/>
        <end position="37"/>
    </location>
</feature>
<gene>
    <name evidence="15" type="ORF">MNB_SUP05-5-22</name>
</gene>
<comment type="similarity">
    <text evidence="3">Belongs to the peptidase M50B family.</text>
</comment>
<evidence type="ECO:0000256" key="2">
    <source>
        <dbReference type="ARBA" id="ARBA00004651"/>
    </source>
</evidence>
<evidence type="ECO:0000256" key="11">
    <source>
        <dbReference type="ARBA" id="ARBA00023049"/>
    </source>
</evidence>
<sequence length="201" mass="22374">MIENFAWLDTLVIWIIPVLTAIIFHEIAHGYVANLLGDASAKMMGRLSLNPIKHIDPIGTILVPSVLFFIGGFIFGWAKPVPVNFSALNQPKRDMALVAVAGPLANLLMAVFWLIIYNFGFYQLGSAGISINIILMVVNLLPLLPLDGGRILESFLPNKLAYQFAQTEKYGFFILLFLLSTGLLNQIIMPLVRFMFLLFGF</sequence>
<dbReference type="PANTHER" id="PTHR35864">
    <property type="entry name" value="ZINC METALLOPROTEASE MJ0611-RELATED"/>
    <property type="match status" value="1"/>
</dbReference>
<keyword evidence="8" id="KW-0378">Hydrolase</keyword>